<protein>
    <submittedName>
        <fullName evidence="1">Mitochondrial protein</fullName>
    </submittedName>
</protein>
<dbReference type="PANTHER" id="PTHR11439:SF463">
    <property type="entry name" value="REVERSE TRANSCRIPTASE TY1_COPIA-TYPE DOMAIN-CONTAINING PROTEIN"/>
    <property type="match status" value="1"/>
</dbReference>
<dbReference type="EMBL" id="SSTE01009356">
    <property type="protein sequence ID" value="KAA0053591.1"/>
    <property type="molecule type" value="Genomic_DNA"/>
</dbReference>
<evidence type="ECO:0000313" key="2">
    <source>
        <dbReference type="Proteomes" id="UP000321393"/>
    </source>
</evidence>
<reference evidence="1 2" key="1">
    <citation type="submission" date="2019-08" db="EMBL/GenBank/DDBJ databases">
        <title>Draft genome sequences of two oriental melons (Cucumis melo L. var makuwa).</title>
        <authorList>
            <person name="Kwon S.-Y."/>
        </authorList>
    </citation>
    <scope>NUCLEOTIDE SEQUENCE [LARGE SCALE GENOMIC DNA]</scope>
    <source>
        <strain evidence="2">cv. SW 3</strain>
        <tissue evidence="1">Leaf</tissue>
    </source>
</reference>
<gene>
    <name evidence="1" type="ORF">E6C27_scaffold190G001630</name>
</gene>
<dbReference type="OrthoDB" id="414945at2759"/>
<dbReference type="CDD" id="cd09272">
    <property type="entry name" value="RNase_HI_RT_Ty1"/>
    <property type="match status" value="1"/>
</dbReference>
<dbReference type="PANTHER" id="PTHR11439">
    <property type="entry name" value="GAG-POL-RELATED RETROTRANSPOSON"/>
    <property type="match status" value="1"/>
</dbReference>
<name>A0A5A7UJD1_CUCMM</name>
<evidence type="ECO:0000313" key="1">
    <source>
        <dbReference type="EMBL" id="KAA0053591.1"/>
    </source>
</evidence>
<sequence>MGDEFEIKDLGNLKYFPGMEVADRKKVSLCLRENTIDLLTKTSKSIYLSHTRPGIFFAVSKKQSVVARSSAEAEYRAMSLGICEEIWLQKVLSGLHQECETPLKLFCDNKAAISIANNTNST</sequence>
<organism evidence="1 2">
    <name type="scientific">Cucumis melo var. makuwa</name>
    <name type="common">Oriental melon</name>
    <dbReference type="NCBI Taxonomy" id="1194695"/>
    <lineage>
        <taxon>Eukaryota</taxon>
        <taxon>Viridiplantae</taxon>
        <taxon>Streptophyta</taxon>
        <taxon>Embryophyta</taxon>
        <taxon>Tracheophyta</taxon>
        <taxon>Spermatophyta</taxon>
        <taxon>Magnoliopsida</taxon>
        <taxon>eudicotyledons</taxon>
        <taxon>Gunneridae</taxon>
        <taxon>Pentapetalae</taxon>
        <taxon>rosids</taxon>
        <taxon>fabids</taxon>
        <taxon>Cucurbitales</taxon>
        <taxon>Cucurbitaceae</taxon>
        <taxon>Benincaseae</taxon>
        <taxon>Cucumis</taxon>
    </lineage>
</organism>
<proteinExistence type="predicted"/>
<comment type="caution">
    <text evidence="1">The sequence shown here is derived from an EMBL/GenBank/DDBJ whole genome shotgun (WGS) entry which is preliminary data.</text>
</comment>
<dbReference type="AlphaFoldDB" id="A0A5A7UJD1"/>
<dbReference type="Proteomes" id="UP000321393">
    <property type="component" value="Unassembled WGS sequence"/>
</dbReference>
<accession>A0A5A7UJD1</accession>